<sequence>MVHKMRSLLGAVFVVAALFGSVAYAQSERSLYQQAEDLRLGINGPVDLGRALELHKESADLGRDTSLVRMASIYIEMGDHEKAIQALERGIVRGHQFSKQVWAGNHISGKFGELSVPESGVLALRELIAETDKPWARYRLARAYEFGTGVDRDMEAAIAEYERLADENYAPALKRLADFALRGTAQDKDLEAAVALYQKAIDAGDNRVWLSLAQAHLATGDAEAAFAAYQSAIDNDIAGAEAEFARLHFLGEFADNSDKAFGAKWLETQAEEGDLHAAMEAIQLWERRSRRINTLDLDSVLATIKSAADNGDRRAAQAYLRALRVLRWKIPGARAKHAAAVQTYRPILSGNTLYRELFFATYDRDNHSKSTRDSVATVRGLGGDEFVSGAMGLRSNEFTAFVYLVQAELRDLGLYSGPITGRATSSTIRAMLRLCRDAGVYDTCIHGPLLYNSSYEISRAIAERRNVN</sequence>
<dbReference type="Gene3D" id="1.25.40.10">
    <property type="entry name" value="Tetratricopeptide repeat domain"/>
    <property type="match status" value="1"/>
</dbReference>
<dbReference type="EMBL" id="FQWM01000002">
    <property type="protein sequence ID" value="SHG95811.1"/>
    <property type="molecule type" value="Genomic_DNA"/>
</dbReference>
<dbReference type="InterPro" id="IPR011990">
    <property type="entry name" value="TPR-like_helical_dom_sf"/>
</dbReference>
<accession>A0A1M5P1Y4</accession>
<dbReference type="InterPro" id="IPR019734">
    <property type="entry name" value="TPR_rpt"/>
</dbReference>
<dbReference type="PANTHER" id="PTHR11102:SF160">
    <property type="entry name" value="ERAD-ASSOCIATED E3 UBIQUITIN-PROTEIN LIGASE COMPONENT HRD3"/>
    <property type="match status" value="1"/>
</dbReference>
<evidence type="ECO:0000313" key="1">
    <source>
        <dbReference type="EMBL" id="SHG95811.1"/>
    </source>
</evidence>
<dbReference type="OrthoDB" id="7832844at2"/>
<dbReference type="SMART" id="SM00671">
    <property type="entry name" value="SEL1"/>
    <property type="match status" value="3"/>
</dbReference>
<dbReference type="Proteomes" id="UP000184211">
    <property type="component" value="Unassembled WGS sequence"/>
</dbReference>
<dbReference type="InterPro" id="IPR006597">
    <property type="entry name" value="Sel1-like"/>
</dbReference>
<reference evidence="2" key="1">
    <citation type="submission" date="2016-11" db="EMBL/GenBank/DDBJ databases">
        <authorList>
            <person name="Varghese N."/>
            <person name="Submissions S."/>
        </authorList>
    </citation>
    <scope>NUCLEOTIDE SEQUENCE [LARGE SCALE GENOMIC DNA]</scope>
    <source>
        <strain evidence="2">DSM 28223</strain>
    </source>
</reference>
<dbReference type="Pfam" id="PF08238">
    <property type="entry name" value="Sel1"/>
    <property type="match status" value="3"/>
</dbReference>
<dbReference type="InterPro" id="IPR050767">
    <property type="entry name" value="Sel1_AlgK"/>
</dbReference>
<dbReference type="Pfam" id="PF13181">
    <property type="entry name" value="TPR_8"/>
    <property type="match status" value="2"/>
</dbReference>
<organism evidence="1 2">
    <name type="scientific">Cognatishimia maritima</name>
    <dbReference type="NCBI Taxonomy" id="870908"/>
    <lineage>
        <taxon>Bacteria</taxon>
        <taxon>Pseudomonadati</taxon>
        <taxon>Pseudomonadota</taxon>
        <taxon>Alphaproteobacteria</taxon>
        <taxon>Rhodobacterales</taxon>
        <taxon>Paracoccaceae</taxon>
        <taxon>Cognatishimia</taxon>
    </lineage>
</organism>
<keyword evidence="2" id="KW-1185">Reference proteome</keyword>
<dbReference type="STRING" id="870908.SAMN04488044_1692"/>
<dbReference type="PANTHER" id="PTHR11102">
    <property type="entry name" value="SEL-1-LIKE PROTEIN"/>
    <property type="match status" value="1"/>
</dbReference>
<proteinExistence type="predicted"/>
<evidence type="ECO:0000313" key="2">
    <source>
        <dbReference type="Proteomes" id="UP000184211"/>
    </source>
</evidence>
<gene>
    <name evidence="1" type="ORF">SAMN04488044_1692</name>
</gene>
<protein>
    <submittedName>
        <fullName evidence="1">TPR repeat</fullName>
    </submittedName>
</protein>
<name>A0A1M5P1Y4_9RHOB</name>
<dbReference type="AlphaFoldDB" id="A0A1M5P1Y4"/>
<dbReference type="SUPFAM" id="SSF81901">
    <property type="entry name" value="HCP-like"/>
    <property type="match status" value="2"/>
</dbReference>